<gene>
    <name evidence="7" type="ORF">BU204_15185</name>
</gene>
<dbReference type="InterPro" id="IPR009057">
    <property type="entry name" value="Homeodomain-like_sf"/>
</dbReference>
<dbReference type="InterPro" id="IPR004111">
    <property type="entry name" value="Repressor_TetR_C"/>
</dbReference>
<accession>A0A1Q8CR19</accession>
<evidence type="ECO:0000313" key="7">
    <source>
        <dbReference type="EMBL" id="OLF16805.1"/>
    </source>
</evidence>
<dbReference type="InterPro" id="IPR003012">
    <property type="entry name" value="Tet_transcr_reg_TetR"/>
</dbReference>
<comment type="caution">
    <text evidence="7">The sequence shown here is derived from an EMBL/GenBank/DDBJ whole genome shotgun (WGS) entry which is preliminary data.</text>
</comment>
<dbReference type="PANTHER" id="PTHR30055:SF151">
    <property type="entry name" value="TRANSCRIPTIONAL REGULATORY PROTEIN"/>
    <property type="match status" value="1"/>
</dbReference>
<dbReference type="SUPFAM" id="SSF48498">
    <property type="entry name" value="Tetracyclin repressor-like, C-terminal domain"/>
    <property type="match status" value="1"/>
</dbReference>
<dbReference type="EMBL" id="MSIE01000025">
    <property type="protein sequence ID" value="OLF16805.1"/>
    <property type="molecule type" value="Genomic_DNA"/>
</dbReference>
<keyword evidence="4" id="KW-0804">Transcription</keyword>
<evidence type="ECO:0000256" key="3">
    <source>
        <dbReference type="ARBA" id="ARBA00023125"/>
    </source>
</evidence>
<dbReference type="PANTHER" id="PTHR30055">
    <property type="entry name" value="HTH-TYPE TRANSCRIPTIONAL REGULATOR RUTR"/>
    <property type="match status" value="1"/>
</dbReference>
<protein>
    <submittedName>
        <fullName evidence="7">TetR family transcriptional regulator</fullName>
    </submittedName>
</protein>
<dbReference type="Pfam" id="PF02909">
    <property type="entry name" value="TetR_C_1"/>
    <property type="match status" value="1"/>
</dbReference>
<evidence type="ECO:0000256" key="2">
    <source>
        <dbReference type="ARBA" id="ARBA00023015"/>
    </source>
</evidence>
<dbReference type="PROSITE" id="PS01081">
    <property type="entry name" value="HTH_TETR_1"/>
    <property type="match status" value="1"/>
</dbReference>
<keyword evidence="8" id="KW-1185">Reference proteome</keyword>
<dbReference type="RefSeq" id="WP_075126315.1">
    <property type="nucleotide sequence ID" value="NZ_MSIE01000025.1"/>
</dbReference>
<dbReference type="InterPro" id="IPR050109">
    <property type="entry name" value="HTH-type_TetR-like_transc_reg"/>
</dbReference>
<dbReference type="InterPro" id="IPR023772">
    <property type="entry name" value="DNA-bd_HTH_TetR-type_CS"/>
</dbReference>
<dbReference type="PROSITE" id="PS50977">
    <property type="entry name" value="HTH_TETR_2"/>
    <property type="match status" value="1"/>
</dbReference>
<dbReference type="GO" id="GO:0046677">
    <property type="term" value="P:response to antibiotic"/>
    <property type="evidence" value="ECO:0007669"/>
    <property type="project" value="InterPro"/>
</dbReference>
<dbReference type="InterPro" id="IPR036271">
    <property type="entry name" value="Tet_transcr_reg_TetR-rel_C_sf"/>
</dbReference>
<evidence type="ECO:0000259" key="6">
    <source>
        <dbReference type="PROSITE" id="PS50977"/>
    </source>
</evidence>
<proteinExistence type="predicted"/>
<sequence>MVRPKVPLISRRTALEVALEIIDSDGLDALSIRRLATALGVNGASLYHHFSSKEDIVFGAVELALAEVRGVGEPGASWRQWLPENARSLRRALLAHPALLPVVVRARSHGLGARLLDASAARLMGDGVPSAVVMPLLDALAAFAISSALHETQSGGPEESAAEEYPALAKAAAERGLDADQIYDLVIASILQAIDTAVEQQRARWMPSPPVPVEGAL</sequence>
<evidence type="ECO:0000256" key="1">
    <source>
        <dbReference type="ARBA" id="ARBA00022491"/>
    </source>
</evidence>
<dbReference type="Proteomes" id="UP000185596">
    <property type="component" value="Unassembled WGS sequence"/>
</dbReference>
<dbReference type="GO" id="GO:0045892">
    <property type="term" value="P:negative regulation of DNA-templated transcription"/>
    <property type="evidence" value="ECO:0007669"/>
    <property type="project" value="InterPro"/>
</dbReference>
<dbReference type="InterPro" id="IPR001647">
    <property type="entry name" value="HTH_TetR"/>
</dbReference>
<evidence type="ECO:0000256" key="4">
    <source>
        <dbReference type="ARBA" id="ARBA00023163"/>
    </source>
</evidence>
<dbReference type="Pfam" id="PF00440">
    <property type="entry name" value="TetR_N"/>
    <property type="match status" value="1"/>
</dbReference>
<name>A0A1Q8CR19_9PSEU</name>
<evidence type="ECO:0000256" key="5">
    <source>
        <dbReference type="PROSITE-ProRule" id="PRU00335"/>
    </source>
</evidence>
<dbReference type="GO" id="GO:0000976">
    <property type="term" value="F:transcription cis-regulatory region binding"/>
    <property type="evidence" value="ECO:0007669"/>
    <property type="project" value="TreeGrafter"/>
</dbReference>
<reference evidence="7 8" key="1">
    <citation type="submission" date="2016-12" db="EMBL/GenBank/DDBJ databases">
        <title>The draft genome sequence of Actinophytocola sp. 11-183.</title>
        <authorList>
            <person name="Wang W."/>
            <person name="Yuan L."/>
        </authorList>
    </citation>
    <scope>NUCLEOTIDE SEQUENCE [LARGE SCALE GENOMIC DNA]</scope>
    <source>
        <strain evidence="7 8">11-183</strain>
    </source>
</reference>
<dbReference type="Gene3D" id="1.10.357.10">
    <property type="entry name" value="Tetracycline Repressor, domain 2"/>
    <property type="match status" value="1"/>
</dbReference>
<dbReference type="STRING" id="1912961.BU204_15185"/>
<dbReference type="SUPFAM" id="SSF46689">
    <property type="entry name" value="Homeodomain-like"/>
    <property type="match status" value="1"/>
</dbReference>
<dbReference type="AlphaFoldDB" id="A0A1Q8CR19"/>
<keyword evidence="2" id="KW-0805">Transcription regulation</keyword>
<evidence type="ECO:0000313" key="8">
    <source>
        <dbReference type="Proteomes" id="UP000185596"/>
    </source>
</evidence>
<keyword evidence="1" id="KW-0678">Repressor</keyword>
<organism evidence="7 8">
    <name type="scientific">Actinophytocola xanthii</name>
    <dbReference type="NCBI Taxonomy" id="1912961"/>
    <lineage>
        <taxon>Bacteria</taxon>
        <taxon>Bacillati</taxon>
        <taxon>Actinomycetota</taxon>
        <taxon>Actinomycetes</taxon>
        <taxon>Pseudonocardiales</taxon>
        <taxon>Pseudonocardiaceae</taxon>
    </lineage>
</organism>
<feature type="domain" description="HTH tetR-type" evidence="6">
    <location>
        <begin position="8"/>
        <end position="68"/>
    </location>
</feature>
<dbReference type="PRINTS" id="PR00455">
    <property type="entry name" value="HTHTETR"/>
</dbReference>
<dbReference type="PRINTS" id="PR00400">
    <property type="entry name" value="TETREPRESSOR"/>
</dbReference>
<keyword evidence="3 5" id="KW-0238">DNA-binding</keyword>
<dbReference type="GO" id="GO:0003700">
    <property type="term" value="F:DNA-binding transcription factor activity"/>
    <property type="evidence" value="ECO:0007669"/>
    <property type="project" value="TreeGrafter"/>
</dbReference>
<feature type="DNA-binding region" description="H-T-H motif" evidence="5">
    <location>
        <begin position="31"/>
        <end position="50"/>
    </location>
</feature>